<gene>
    <name evidence="6" type="ORF">PV662_47175</name>
</gene>
<dbReference type="Proteomes" id="UP001271274">
    <property type="component" value="Unassembled WGS sequence"/>
</dbReference>
<dbReference type="EMBL" id="JARAYU010000042">
    <property type="protein sequence ID" value="MDX3707130.1"/>
    <property type="molecule type" value="Genomic_DNA"/>
</dbReference>
<evidence type="ECO:0000256" key="2">
    <source>
        <dbReference type="ARBA" id="ARBA00023125"/>
    </source>
</evidence>
<feature type="DNA-binding region" description="H-T-H motif" evidence="4">
    <location>
        <begin position="31"/>
        <end position="50"/>
    </location>
</feature>
<dbReference type="Gene3D" id="1.10.357.10">
    <property type="entry name" value="Tetracycline Repressor, domain 2"/>
    <property type="match status" value="1"/>
</dbReference>
<keyword evidence="7" id="KW-1185">Reference proteome</keyword>
<keyword evidence="1" id="KW-0805">Transcription regulation</keyword>
<dbReference type="SUPFAM" id="SSF46689">
    <property type="entry name" value="Homeodomain-like"/>
    <property type="match status" value="1"/>
</dbReference>
<dbReference type="SUPFAM" id="SSF48498">
    <property type="entry name" value="Tetracyclin repressor-like, C-terminal domain"/>
    <property type="match status" value="1"/>
</dbReference>
<dbReference type="Pfam" id="PF00440">
    <property type="entry name" value="TetR_N"/>
    <property type="match status" value="1"/>
</dbReference>
<dbReference type="PANTHER" id="PTHR30055">
    <property type="entry name" value="HTH-TYPE TRANSCRIPTIONAL REGULATOR RUTR"/>
    <property type="match status" value="1"/>
</dbReference>
<evidence type="ECO:0000256" key="3">
    <source>
        <dbReference type="ARBA" id="ARBA00023163"/>
    </source>
</evidence>
<dbReference type="PRINTS" id="PR00455">
    <property type="entry name" value="HTHTETR"/>
</dbReference>
<organism evidence="6 7">
    <name type="scientific">Streptomyces europaeiscabiei</name>
    <dbReference type="NCBI Taxonomy" id="146819"/>
    <lineage>
        <taxon>Bacteria</taxon>
        <taxon>Bacillati</taxon>
        <taxon>Actinomycetota</taxon>
        <taxon>Actinomycetes</taxon>
        <taxon>Kitasatosporales</taxon>
        <taxon>Streptomycetaceae</taxon>
        <taxon>Streptomyces</taxon>
    </lineage>
</organism>
<evidence type="ECO:0000256" key="4">
    <source>
        <dbReference type="PROSITE-ProRule" id="PRU00335"/>
    </source>
</evidence>
<comment type="caution">
    <text evidence="6">The sequence shown here is derived from an EMBL/GenBank/DDBJ whole genome shotgun (WGS) entry which is preliminary data.</text>
</comment>
<dbReference type="PROSITE" id="PS01081">
    <property type="entry name" value="HTH_TETR_1"/>
    <property type="match status" value="1"/>
</dbReference>
<feature type="domain" description="HTH tetR-type" evidence="5">
    <location>
        <begin position="8"/>
        <end position="68"/>
    </location>
</feature>
<dbReference type="InterPro" id="IPR036271">
    <property type="entry name" value="Tet_transcr_reg_TetR-rel_C_sf"/>
</dbReference>
<keyword evidence="2 4" id="KW-0238">DNA-binding</keyword>
<reference evidence="6 7" key="1">
    <citation type="journal article" date="2023" name="Microb. Genom.">
        <title>Mesoterricola silvestris gen. nov., sp. nov., Mesoterricola sediminis sp. nov., Geothrix oryzae sp. nov., Geothrix edaphica sp. nov., Geothrix rubra sp. nov., and Geothrix limicola sp. nov., six novel members of Acidobacteriota isolated from soils.</title>
        <authorList>
            <person name="Weisberg A.J."/>
            <person name="Pearce E."/>
            <person name="Kramer C.G."/>
            <person name="Chang J.H."/>
            <person name="Clarke C.R."/>
        </authorList>
    </citation>
    <scope>NUCLEOTIDE SEQUENCE [LARGE SCALE GENOMIC DNA]</scope>
    <source>
        <strain evidence="6 7">ID09-01A</strain>
    </source>
</reference>
<dbReference type="InterPro" id="IPR001647">
    <property type="entry name" value="HTH_TetR"/>
</dbReference>
<dbReference type="InterPro" id="IPR009057">
    <property type="entry name" value="Homeodomain-like_sf"/>
</dbReference>
<dbReference type="InterPro" id="IPR023772">
    <property type="entry name" value="DNA-bd_HTH_TetR-type_CS"/>
</dbReference>
<dbReference type="PROSITE" id="PS50977">
    <property type="entry name" value="HTH_TETR_2"/>
    <property type="match status" value="1"/>
</dbReference>
<name>A0ABU4NX17_9ACTN</name>
<evidence type="ECO:0000256" key="1">
    <source>
        <dbReference type="ARBA" id="ARBA00023015"/>
    </source>
</evidence>
<protein>
    <submittedName>
        <fullName evidence="6">TetR/AcrR family transcriptional regulator</fullName>
    </submittedName>
</protein>
<sequence length="218" mass="23398">MVKQERAAHTRQTLVRAAGEEFAQGGYEPVSLRRISKRAGVSYGGLHHHFAGKQDLAGAVVAEAATILRDEVCAAIGSAPGDGGRGALARLVESTYRLVDRIDRDAVVQAGFVLTLDISSPDLGEDLRERWRRWVEEILDEAERAQELGAGIRGADVATAVVAATVGLEALGVRDRAWLKSDVVARFWRLILPRVASPETATALHAVGCPPVAYEPTV</sequence>
<keyword evidence="3" id="KW-0804">Transcription</keyword>
<evidence type="ECO:0000313" key="7">
    <source>
        <dbReference type="Proteomes" id="UP001271274"/>
    </source>
</evidence>
<dbReference type="RefSeq" id="WP_060902658.1">
    <property type="nucleotide sequence ID" value="NZ_JARAUR010000433.1"/>
</dbReference>
<accession>A0ABU4NX17</accession>
<dbReference type="PANTHER" id="PTHR30055:SF234">
    <property type="entry name" value="HTH-TYPE TRANSCRIPTIONAL REGULATOR BETI"/>
    <property type="match status" value="1"/>
</dbReference>
<evidence type="ECO:0000259" key="5">
    <source>
        <dbReference type="PROSITE" id="PS50977"/>
    </source>
</evidence>
<dbReference type="InterPro" id="IPR050109">
    <property type="entry name" value="HTH-type_TetR-like_transc_reg"/>
</dbReference>
<proteinExistence type="predicted"/>
<evidence type="ECO:0000313" key="6">
    <source>
        <dbReference type="EMBL" id="MDX3707130.1"/>
    </source>
</evidence>